<comment type="similarity">
    <text evidence="1">Belongs to the UPF0339 family. Duplicated subfamily.</text>
</comment>
<organism evidence="3 4">
    <name type="scientific">Marilutibacter chinensis</name>
    <dbReference type="NCBI Taxonomy" id="2912247"/>
    <lineage>
        <taxon>Bacteria</taxon>
        <taxon>Pseudomonadati</taxon>
        <taxon>Pseudomonadota</taxon>
        <taxon>Gammaproteobacteria</taxon>
        <taxon>Lysobacterales</taxon>
        <taxon>Lysobacteraceae</taxon>
        <taxon>Marilutibacter</taxon>
    </lineage>
</organism>
<comment type="caution">
    <text evidence="3">The sequence shown here is derived from an EMBL/GenBank/DDBJ whole genome shotgun (WGS) entry which is preliminary data.</text>
</comment>
<dbReference type="InterPro" id="IPR036913">
    <property type="entry name" value="YegP-like_sf"/>
</dbReference>
<keyword evidence="4" id="KW-1185">Reference proteome</keyword>
<sequence>MAGRFEITTRSTGEFQFNLLAGNGQVILSSEGYAAKAACRNGIESVKKHSEHDEFFERLTDEDGRPYFNLKDANGQVIGHGQRYSSPTARNNGIESVMINAPSARVVDRTLVEG</sequence>
<reference evidence="3 4" key="1">
    <citation type="submission" date="2022-01" db="EMBL/GenBank/DDBJ databases">
        <title>Lysobacter chinensis sp. nov., a bacterium isolated from cow dung compost.</title>
        <authorList>
            <person name="Liu Y."/>
        </authorList>
    </citation>
    <scope>NUCLEOTIDE SEQUENCE [LARGE SCALE GENOMIC DNA]</scope>
    <source>
        <strain evidence="3 4">TLK-CK17</strain>
    </source>
</reference>
<name>A0ABS9HVN0_9GAMM</name>
<evidence type="ECO:0000313" key="4">
    <source>
        <dbReference type="Proteomes" id="UP001430796"/>
    </source>
</evidence>
<accession>A0ABS9HVN0</accession>
<dbReference type="Pfam" id="PF07411">
    <property type="entry name" value="DUF1508"/>
    <property type="match status" value="2"/>
</dbReference>
<evidence type="ECO:0000313" key="3">
    <source>
        <dbReference type="EMBL" id="MCF7222566.1"/>
    </source>
</evidence>
<dbReference type="PANTHER" id="PTHR40606:SF1">
    <property type="entry name" value="UPF0339 PROTEIN YEGP"/>
    <property type="match status" value="1"/>
</dbReference>
<dbReference type="InterPro" id="IPR051141">
    <property type="entry name" value="UPF0339_domain"/>
</dbReference>
<dbReference type="Proteomes" id="UP001430796">
    <property type="component" value="Unassembled WGS sequence"/>
</dbReference>
<reference evidence="3 4" key="3">
    <citation type="submission" date="2022-01" db="EMBL/GenBank/DDBJ databases">
        <authorList>
            <person name="Zhou L.Y."/>
        </authorList>
    </citation>
    <scope>NUCLEOTIDE SEQUENCE [LARGE SCALE GENOMIC DNA]</scope>
    <source>
        <strain evidence="3 4">TLK-CK17</strain>
    </source>
</reference>
<feature type="domain" description="DUF1508" evidence="2">
    <location>
        <begin position="61"/>
        <end position="108"/>
    </location>
</feature>
<gene>
    <name evidence="3" type="ORF">L3V18_12340</name>
</gene>
<dbReference type="PANTHER" id="PTHR40606">
    <property type="match status" value="1"/>
</dbReference>
<proteinExistence type="inferred from homology"/>
<protein>
    <submittedName>
        <fullName evidence="3">YegP family protein</fullName>
    </submittedName>
</protein>
<dbReference type="InterPro" id="IPR010879">
    <property type="entry name" value="DUF1508"/>
</dbReference>
<dbReference type="RefSeq" id="WP_237055270.1">
    <property type="nucleotide sequence ID" value="NZ_JAKJPO010000007.1"/>
</dbReference>
<evidence type="ECO:0000259" key="2">
    <source>
        <dbReference type="Pfam" id="PF07411"/>
    </source>
</evidence>
<dbReference type="SUPFAM" id="SSF160113">
    <property type="entry name" value="YegP-like"/>
    <property type="match status" value="2"/>
</dbReference>
<reference evidence="4" key="2">
    <citation type="submission" date="2022-01" db="EMBL/GenBank/DDBJ databases">
        <title>Lysobacter chinensis sp. nov., a bacterium isolated from cow dung compost.</title>
        <authorList>
            <person name="Zhou L.Y."/>
        </authorList>
    </citation>
    <scope>NUCLEOTIDE SEQUENCE [LARGE SCALE GENOMIC DNA]</scope>
    <source>
        <strain evidence="4">TLK-CK17</strain>
    </source>
</reference>
<dbReference type="Gene3D" id="2.30.29.80">
    <property type="match status" value="1"/>
</dbReference>
<feature type="domain" description="DUF1508" evidence="2">
    <location>
        <begin position="12"/>
        <end position="55"/>
    </location>
</feature>
<evidence type="ECO:0000256" key="1">
    <source>
        <dbReference type="ARBA" id="ARBA00007576"/>
    </source>
</evidence>
<dbReference type="EMBL" id="JAKJPO010000007">
    <property type="protein sequence ID" value="MCF7222566.1"/>
    <property type="molecule type" value="Genomic_DNA"/>
</dbReference>